<feature type="transmembrane region" description="Helical" evidence="8">
    <location>
        <begin position="278"/>
        <end position="305"/>
    </location>
</feature>
<evidence type="ECO:0000256" key="7">
    <source>
        <dbReference type="ARBA" id="ARBA00023136"/>
    </source>
</evidence>
<feature type="transmembrane region" description="Helical" evidence="8">
    <location>
        <begin position="246"/>
        <end position="266"/>
    </location>
</feature>
<keyword evidence="11" id="KW-1185">Reference proteome</keyword>
<evidence type="ECO:0000313" key="11">
    <source>
        <dbReference type="Proteomes" id="UP000607645"/>
    </source>
</evidence>
<keyword evidence="6 8" id="KW-1133">Transmembrane helix</keyword>
<organism evidence="10 11">
    <name type="scientific">Lawsonibacter faecis</name>
    <dbReference type="NCBI Taxonomy" id="2763052"/>
    <lineage>
        <taxon>Bacteria</taxon>
        <taxon>Bacillati</taxon>
        <taxon>Bacillota</taxon>
        <taxon>Clostridia</taxon>
        <taxon>Eubacteriales</taxon>
        <taxon>Oscillospiraceae</taxon>
        <taxon>Lawsonibacter</taxon>
    </lineage>
</organism>
<gene>
    <name evidence="10" type="ORF">H8S62_15570</name>
</gene>
<feature type="transmembrane region" description="Helical" evidence="8">
    <location>
        <begin position="140"/>
        <end position="160"/>
    </location>
</feature>
<keyword evidence="5 8" id="KW-0812">Transmembrane</keyword>
<evidence type="ECO:0000313" key="10">
    <source>
        <dbReference type="EMBL" id="MBC5738430.1"/>
    </source>
</evidence>
<sequence length="399" mass="42060">MPSVRRLDLQYIVMQAAYWAMFAGICAYQAALLQQRGFSNSDVGLLIAVRCLAGIVCQPLLGGFADRHPGIPLKHIVSASLALSLVVGLLFTAMPMGMAGTVAVFVILGGFEISAYPLMDAMAIQFINAGVPIRYSLGRGIGSMAYALTCVVLGLQVARWGVESTLITHAGLVVLVIALVCTYPAFHAAPAPAGAPAEKPHSVWYLLRSNPRFTLMLAAILLGLTACLPMSNFLVNVIESRGGTSADLGLALFVMAGFEMPTAFFFQKLLRRLGSGRLILISMIFTTLKAAALFFAFNMLGVMLAQPLQMLGYGLFTPASVFFVNESVPEADRVRGQTVMMVASNGMGGMLGSYISGRALDIGSALPVGGANLMLLCCIALGGASIVLALLALKVNGKK</sequence>
<protein>
    <submittedName>
        <fullName evidence="10">MFS transporter</fullName>
    </submittedName>
</protein>
<dbReference type="Gene3D" id="1.20.1250.20">
    <property type="entry name" value="MFS general substrate transporter like domains"/>
    <property type="match status" value="2"/>
</dbReference>
<evidence type="ECO:0000259" key="9">
    <source>
        <dbReference type="PROSITE" id="PS50850"/>
    </source>
</evidence>
<comment type="subcellular location">
    <subcellularLocation>
        <location evidence="1">Cell inner membrane</location>
        <topology evidence="1">Multi-pass membrane protein</topology>
    </subcellularLocation>
</comment>
<dbReference type="PROSITE" id="PS50850">
    <property type="entry name" value="MFS"/>
    <property type="match status" value="1"/>
</dbReference>
<dbReference type="EMBL" id="JACOPQ010000015">
    <property type="protein sequence ID" value="MBC5738430.1"/>
    <property type="molecule type" value="Genomic_DNA"/>
</dbReference>
<evidence type="ECO:0000256" key="5">
    <source>
        <dbReference type="ARBA" id="ARBA00022692"/>
    </source>
</evidence>
<feature type="domain" description="Major facilitator superfamily (MFS) profile" evidence="9">
    <location>
        <begin position="211"/>
        <end position="399"/>
    </location>
</feature>
<feature type="transmembrane region" description="Helical" evidence="8">
    <location>
        <begin position="166"/>
        <end position="186"/>
    </location>
</feature>
<dbReference type="Pfam" id="PF12832">
    <property type="entry name" value="MFS_1_like"/>
    <property type="match status" value="1"/>
</dbReference>
<keyword evidence="4" id="KW-0997">Cell inner membrane</keyword>
<dbReference type="GO" id="GO:0005886">
    <property type="term" value="C:plasma membrane"/>
    <property type="evidence" value="ECO:0007669"/>
    <property type="project" value="UniProtKB-SubCell"/>
</dbReference>
<evidence type="ECO:0000256" key="2">
    <source>
        <dbReference type="ARBA" id="ARBA00022448"/>
    </source>
</evidence>
<dbReference type="GO" id="GO:0015528">
    <property type="term" value="F:lactose:proton symporter activity"/>
    <property type="evidence" value="ECO:0007669"/>
    <property type="project" value="TreeGrafter"/>
</dbReference>
<dbReference type="InterPro" id="IPR036259">
    <property type="entry name" value="MFS_trans_sf"/>
</dbReference>
<accession>A0A8J6JPA6</accession>
<evidence type="ECO:0000256" key="3">
    <source>
        <dbReference type="ARBA" id="ARBA00022475"/>
    </source>
</evidence>
<feature type="transmembrane region" description="Helical" evidence="8">
    <location>
        <begin position="213"/>
        <end position="234"/>
    </location>
</feature>
<evidence type="ECO:0000256" key="4">
    <source>
        <dbReference type="ARBA" id="ARBA00022519"/>
    </source>
</evidence>
<dbReference type="PANTHER" id="PTHR23522:SF10">
    <property type="entry name" value="3-PHENYLPROPIONIC ACID TRANSPORTER-RELATED"/>
    <property type="match status" value="1"/>
</dbReference>
<dbReference type="Proteomes" id="UP000607645">
    <property type="component" value="Unassembled WGS sequence"/>
</dbReference>
<feature type="transmembrane region" description="Helical" evidence="8">
    <location>
        <begin position="12"/>
        <end position="31"/>
    </location>
</feature>
<evidence type="ECO:0000256" key="6">
    <source>
        <dbReference type="ARBA" id="ARBA00022989"/>
    </source>
</evidence>
<reference evidence="10" key="1">
    <citation type="submission" date="2020-08" db="EMBL/GenBank/DDBJ databases">
        <title>Genome public.</title>
        <authorList>
            <person name="Liu C."/>
            <person name="Sun Q."/>
        </authorList>
    </citation>
    <scope>NUCLEOTIDE SEQUENCE</scope>
    <source>
        <strain evidence="10">NSJ-52</strain>
    </source>
</reference>
<keyword evidence="2" id="KW-0813">Transport</keyword>
<evidence type="ECO:0000256" key="8">
    <source>
        <dbReference type="SAM" id="Phobius"/>
    </source>
</evidence>
<dbReference type="GO" id="GO:0030395">
    <property type="term" value="F:lactose binding"/>
    <property type="evidence" value="ECO:0007669"/>
    <property type="project" value="TreeGrafter"/>
</dbReference>
<proteinExistence type="predicted"/>
<dbReference type="AlphaFoldDB" id="A0A8J6JPA6"/>
<dbReference type="InterPro" id="IPR024989">
    <property type="entry name" value="MFS_assoc_dom"/>
</dbReference>
<comment type="caution">
    <text evidence="10">The sequence shown here is derived from an EMBL/GenBank/DDBJ whole genome shotgun (WGS) entry which is preliminary data.</text>
</comment>
<feature type="transmembrane region" description="Helical" evidence="8">
    <location>
        <begin position="43"/>
        <end position="64"/>
    </location>
</feature>
<keyword evidence="7 8" id="KW-0472">Membrane</keyword>
<feature type="transmembrane region" description="Helical" evidence="8">
    <location>
        <begin position="373"/>
        <end position="393"/>
    </location>
</feature>
<keyword evidence="3" id="KW-1003">Cell membrane</keyword>
<dbReference type="SUPFAM" id="SSF103473">
    <property type="entry name" value="MFS general substrate transporter"/>
    <property type="match status" value="1"/>
</dbReference>
<name>A0A8J6JPA6_9FIRM</name>
<evidence type="ECO:0000256" key="1">
    <source>
        <dbReference type="ARBA" id="ARBA00004429"/>
    </source>
</evidence>
<dbReference type="PANTHER" id="PTHR23522">
    <property type="entry name" value="BLL5896 PROTEIN"/>
    <property type="match status" value="1"/>
</dbReference>
<dbReference type="InterPro" id="IPR020846">
    <property type="entry name" value="MFS_dom"/>
</dbReference>